<dbReference type="EMBL" id="LCRA01000019">
    <property type="protein sequence ID" value="KKW27006.1"/>
    <property type="molecule type" value="Genomic_DNA"/>
</dbReference>
<feature type="compositionally biased region" description="Polar residues" evidence="1">
    <location>
        <begin position="71"/>
        <end position="94"/>
    </location>
</feature>
<evidence type="ECO:0000313" key="4">
    <source>
        <dbReference type="Proteomes" id="UP000034185"/>
    </source>
</evidence>
<accession>A0A0G1X7L1</accession>
<proteinExistence type="predicted"/>
<feature type="signal peptide" evidence="2">
    <location>
        <begin position="1"/>
        <end position="34"/>
    </location>
</feature>
<evidence type="ECO:0000256" key="2">
    <source>
        <dbReference type="SAM" id="SignalP"/>
    </source>
</evidence>
<evidence type="ECO:0000256" key="1">
    <source>
        <dbReference type="SAM" id="MobiDB-lite"/>
    </source>
</evidence>
<name>A0A0G1X7L1_9BACT</name>
<dbReference type="AlphaFoldDB" id="A0A0G1X7L1"/>
<comment type="caution">
    <text evidence="3">The sequence shown here is derived from an EMBL/GenBank/DDBJ whole genome shotgun (WGS) entry which is preliminary data.</text>
</comment>
<evidence type="ECO:0000313" key="3">
    <source>
        <dbReference type="EMBL" id="KKW27006.1"/>
    </source>
</evidence>
<protein>
    <submittedName>
        <fullName evidence="3">Tfp pilus assembly protein tip-associated adhesin PilY1-like protein</fullName>
    </submittedName>
</protein>
<feature type="compositionally biased region" description="Acidic residues" evidence="1">
    <location>
        <begin position="54"/>
        <end position="70"/>
    </location>
</feature>
<dbReference type="Proteomes" id="UP000034185">
    <property type="component" value="Unassembled WGS sequence"/>
</dbReference>
<reference evidence="3 4" key="1">
    <citation type="journal article" date="2015" name="Nature">
        <title>rRNA introns, odd ribosomes, and small enigmatic genomes across a large radiation of phyla.</title>
        <authorList>
            <person name="Brown C.T."/>
            <person name="Hug L.A."/>
            <person name="Thomas B.C."/>
            <person name="Sharon I."/>
            <person name="Castelle C.J."/>
            <person name="Singh A."/>
            <person name="Wilkins M.J."/>
            <person name="Williams K.H."/>
            <person name="Banfield J.F."/>
        </authorList>
    </citation>
    <scope>NUCLEOTIDE SEQUENCE [LARGE SCALE GENOMIC DNA]</scope>
</reference>
<keyword evidence="2" id="KW-0732">Signal</keyword>
<organism evidence="3 4">
    <name type="scientific">Candidatus Kaiserbacteria bacterium GW2011_GWB1_52_6</name>
    <dbReference type="NCBI Taxonomy" id="1618674"/>
    <lineage>
        <taxon>Bacteria</taxon>
        <taxon>Candidatus Kaiseribacteriota</taxon>
    </lineage>
</organism>
<sequence>MNISKQVSLFTNRAVAATIVSLALLAAPAGFAFASVTTTLSPTGNGNFSSWDGDSNDVNDSDPVDCEDSSADGNDNVSTSVVNERESVNLNESSIPNGSTITGVEVFVWDQAPTTAGGTYQTFVHNDDTNITTNSGVDLATTGTGVCTAKSQVIDVADFVKDSGTDLEIGVLKTATNGSKVWIGAIRAIVTYTPITIIASSGVGGSITPSGTLEVDEGDDYPYTMAPSATYIIDDVEVDSVSSGRLNEYEFANVAVSHTIGATFEGGWTAPSVNSDNSSVSNPDTL</sequence>
<feature type="chain" id="PRO_5002540773" evidence="2">
    <location>
        <begin position="35"/>
        <end position="286"/>
    </location>
</feature>
<feature type="region of interest" description="Disordered" evidence="1">
    <location>
        <begin position="47"/>
        <end position="94"/>
    </location>
</feature>
<gene>
    <name evidence="3" type="ORF">UY70_C0019G0001</name>
</gene>